<dbReference type="AlphaFoldDB" id="A0A2T0LJ71"/>
<dbReference type="OrthoDB" id="8454348at2"/>
<comment type="caution">
    <text evidence="1">The sequence shown here is derived from an EMBL/GenBank/DDBJ whole genome shotgun (WGS) entry which is preliminary data.</text>
</comment>
<proteinExistence type="predicted"/>
<sequence length="244" mass="28223">MAKMIIGFDYRVTLEDMEFAAFQDPNRSRGDLITLFREHVGRNRPGRTTQESTATIMLNIWHGRSGETEAVSHLRMRARSLLTETEARQRRALHWGMALLVYPFFRHFAKQVGLALQLDREVLAERINRKIKRIYGERRKVEVASKAVISSMREWGALKMVRHGVYVPTERLAIDHPDLRLWLAEVLIYASEAEMVPLDVINRSPELFPFSVNLSIPDLRASERLEVDRQGLDLIMVGCRERIG</sequence>
<name>A0A2T0LJ71_9BACL</name>
<organism evidence="1 2">
    <name type="scientific">Planifilum fimeticola</name>
    <dbReference type="NCBI Taxonomy" id="201975"/>
    <lineage>
        <taxon>Bacteria</taxon>
        <taxon>Bacillati</taxon>
        <taxon>Bacillota</taxon>
        <taxon>Bacilli</taxon>
        <taxon>Bacillales</taxon>
        <taxon>Thermoactinomycetaceae</taxon>
        <taxon>Planifilum</taxon>
    </lineage>
</organism>
<accession>A0A2T0LJ71</accession>
<protein>
    <submittedName>
        <fullName evidence="1">Uncharacterized protein</fullName>
    </submittedName>
</protein>
<keyword evidence="2" id="KW-1185">Reference proteome</keyword>
<gene>
    <name evidence="1" type="ORF">CLV97_10146</name>
</gene>
<dbReference type="RefSeq" id="WP_106343515.1">
    <property type="nucleotide sequence ID" value="NZ_PVNE01000001.1"/>
</dbReference>
<reference evidence="1 2" key="1">
    <citation type="submission" date="2018-03" db="EMBL/GenBank/DDBJ databases">
        <title>Genomic Encyclopedia of Archaeal and Bacterial Type Strains, Phase II (KMG-II): from individual species to whole genera.</title>
        <authorList>
            <person name="Goeker M."/>
        </authorList>
    </citation>
    <scope>NUCLEOTIDE SEQUENCE [LARGE SCALE GENOMIC DNA]</scope>
    <source>
        <strain evidence="1 2">DSM 44946</strain>
    </source>
</reference>
<evidence type="ECO:0000313" key="1">
    <source>
        <dbReference type="EMBL" id="PRX42558.1"/>
    </source>
</evidence>
<dbReference type="Proteomes" id="UP000237797">
    <property type="component" value="Unassembled WGS sequence"/>
</dbReference>
<evidence type="ECO:0000313" key="2">
    <source>
        <dbReference type="Proteomes" id="UP000237797"/>
    </source>
</evidence>
<dbReference type="EMBL" id="PVNE01000001">
    <property type="protein sequence ID" value="PRX42558.1"/>
    <property type="molecule type" value="Genomic_DNA"/>
</dbReference>